<gene>
    <name evidence="9" type="ORF">HZH68_008910</name>
</gene>
<comment type="subcellular location">
    <subcellularLocation>
        <location evidence="1">Cytoplasm</location>
    </subcellularLocation>
    <subcellularLocation>
        <location evidence="2">Nucleus</location>
        <location evidence="2">Nucleolus</location>
    </subcellularLocation>
</comment>
<evidence type="ECO:0000256" key="2">
    <source>
        <dbReference type="ARBA" id="ARBA00004604"/>
    </source>
</evidence>
<feature type="domain" description="Exoribonuclease phosphorolytic" evidence="7">
    <location>
        <begin position="31"/>
        <end position="166"/>
    </location>
</feature>
<dbReference type="GO" id="GO:0000177">
    <property type="term" value="C:cytoplasmic exosome (RNase complex)"/>
    <property type="evidence" value="ECO:0007669"/>
    <property type="project" value="TreeGrafter"/>
</dbReference>
<dbReference type="GO" id="GO:0071035">
    <property type="term" value="P:nuclear polyadenylation-dependent rRNA catabolic process"/>
    <property type="evidence" value="ECO:0007669"/>
    <property type="project" value="TreeGrafter"/>
</dbReference>
<dbReference type="GO" id="GO:0034475">
    <property type="term" value="P:U4 snRNA 3'-end processing"/>
    <property type="evidence" value="ECO:0007669"/>
    <property type="project" value="TreeGrafter"/>
</dbReference>
<dbReference type="CDD" id="cd11367">
    <property type="entry name" value="RNase_PH_RRP42"/>
    <property type="match status" value="1"/>
</dbReference>
<evidence type="ECO:0000256" key="6">
    <source>
        <dbReference type="ARBA" id="ARBA00042523"/>
    </source>
</evidence>
<dbReference type="GO" id="GO:0035925">
    <property type="term" value="F:mRNA 3'-UTR AU-rich region binding"/>
    <property type="evidence" value="ECO:0007669"/>
    <property type="project" value="TreeGrafter"/>
</dbReference>
<dbReference type="GO" id="GO:0034476">
    <property type="term" value="P:U5 snRNA 3'-end processing"/>
    <property type="evidence" value="ECO:0007669"/>
    <property type="project" value="TreeGrafter"/>
</dbReference>
<name>A0A834JZU6_VESGE</name>
<dbReference type="InterPro" id="IPR015847">
    <property type="entry name" value="ExoRNase_PH_dom2"/>
</dbReference>
<dbReference type="GO" id="GO:0000176">
    <property type="term" value="C:nuclear exosome (RNase complex)"/>
    <property type="evidence" value="ECO:0007669"/>
    <property type="project" value="TreeGrafter"/>
</dbReference>
<keyword evidence="4" id="KW-0963">Cytoplasm</keyword>
<evidence type="ECO:0000256" key="5">
    <source>
        <dbReference type="ARBA" id="ARBA00022835"/>
    </source>
</evidence>
<evidence type="ECO:0000256" key="4">
    <source>
        <dbReference type="ARBA" id="ARBA00022490"/>
    </source>
</evidence>
<keyword evidence="10" id="KW-1185">Reference proteome</keyword>
<accession>A0A834JZU6</accession>
<dbReference type="InterPro" id="IPR050590">
    <property type="entry name" value="Exosome_comp_Rrp42_subfam"/>
</dbReference>
<dbReference type="PANTHER" id="PTHR11097:SF8">
    <property type="entry name" value="EXOSOME COMPLEX COMPONENT RRP42"/>
    <property type="match status" value="1"/>
</dbReference>
<dbReference type="GO" id="GO:0071028">
    <property type="term" value="P:nuclear mRNA surveillance"/>
    <property type="evidence" value="ECO:0007669"/>
    <property type="project" value="TreeGrafter"/>
</dbReference>
<sequence length="291" mass="32019">MAEVPLSLGEKTFILHGVDADFRNDGRKRYEYRSFEIETNLMQQTNGSSRLRIGNTDILVGVKIEIDTPYIDRPHEGKLEFFVDCSANATPEFEGKGGDDLANEISNILSLSYYNPAVFNLRKLNILPYRKCWKMFVDILILQCGGNLFDAVGIAVKAALYSTEIPKVTATSFDGGEADIQISDDPFDCIKLDITNYPLIVTLCKIGENCVIDPTSEEEMCSPASTIISIVPNGNITSIVKIGYGSMQDTTLIKMLEVGKTVALALNDALINALKKETELGSTKPIVGFLR</sequence>
<evidence type="ECO:0000259" key="8">
    <source>
        <dbReference type="Pfam" id="PF03725"/>
    </source>
</evidence>
<dbReference type="SUPFAM" id="SSF55666">
    <property type="entry name" value="Ribonuclease PH domain 2-like"/>
    <property type="match status" value="1"/>
</dbReference>
<dbReference type="SUPFAM" id="SSF54211">
    <property type="entry name" value="Ribosomal protein S5 domain 2-like"/>
    <property type="match status" value="1"/>
</dbReference>
<evidence type="ECO:0000313" key="9">
    <source>
        <dbReference type="EMBL" id="KAF7397688.1"/>
    </source>
</evidence>
<dbReference type="InterPro" id="IPR027408">
    <property type="entry name" value="PNPase/RNase_PH_dom_sf"/>
</dbReference>
<dbReference type="AlphaFoldDB" id="A0A834JZU6"/>
<dbReference type="Pfam" id="PF01138">
    <property type="entry name" value="RNase_PH"/>
    <property type="match status" value="1"/>
</dbReference>
<dbReference type="PANTHER" id="PTHR11097">
    <property type="entry name" value="EXOSOME COMPLEX EXONUCLEASE RIBOSOMAL RNA PROCESSING PROTEIN"/>
    <property type="match status" value="1"/>
</dbReference>
<dbReference type="Pfam" id="PF03725">
    <property type="entry name" value="RNase_PH_C"/>
    <property type="match status" value="1"/>
</dbReference>
<dbReference type="Proteomes" id="UP000617340">
    <property type="component" value="Unassembled WGS sequence"/>
</dbReference>
<dbReference type="GO" id="GO:0071038">
    <property type="term" value="P:TRAMP-dependent tRNA surveillance pathway"/>
    <property type="evidence" value="ECO:0007669"/>
    <property type="project" value="TreeGrafter"/>
</dbReference>
<dbReference type="EMBL" id="JACSDZ010000008">
    <property type="protein sequence ID" value="KAF7397688.1"/>
    <property type="molecule type" value="Genomic_DNA"/>
</dbReference>
<evidence type="ECO:0000256" key="3">
    <source>
        <dbReference type="ARBA" id="ARBA00006678"/>
    </source>
</evidence>
<evidence type="ECO:0000256" key="1">
    <source>
        <dbReference type="ARBA" id="ARBA00004496"/>
    </source>
</evidence>
<dbReference type="GO" id="GO:0000467">
    <property type="term" value="P:exonucleolytic trimming to generate mature 3'-end of 5.8S rRNA from tricistronic rRNA transcript (SSU-rRNA, 5.8S rRNA, LSU-rRNA)"/>
    <property type="evidence" value="ECO:0007669"/>
    <property type="project" value="TreeGrafter"/>
</dbReference>
<reference evidence="9" key="1">
    <citation type="journal article" date="2020" name="G3 (Bethesda)">
        <title>High-Quality Assemblies for Three Invasive Social Wasps from the &lt;i&gt;Vespula&lt;/i&gt; Genus.</title>
        <authorList>
            <person name="Harrop T.W.R."/>
            <person name="Guhlin J."/>
            <person name="McLaughlin G.M."/>
            <person name="Permina E."/>
            <person name="Stockwell P."/>
            <person name="Gilligan J."/>
            <person name="Le Lec M.F."/>
            <person name="Gruber M.A.M."/>
            <person name="Quinn O."/>
            <person name="Lovegrove M."/>
            <person name="Duncan E.J."/>
            <person name="Remnant E.J."/>
            <person name="Van Eeckhoven J."/>
            <person name="Graham B."/>
            <person name="Knapp R.A."/>
            <person name="Langford K.W."/>
            <person name="Kronenberg Z."/>
            <person name="Press M.O."/>
            <person name="Eacker S.M."/>
            <person name="Wilson-Rankin E.E."/>
            <person name="Purcell J."/>
            <person name="Lester P.J."/>
            <person name="Dearden P.K."/>
        </authorList>
    </citation>
    <scope>NUCLEOTIDE SEQUENCE</scope>
    <source>
        <strain evidence="9">Linc-1</strain>
    </source>
</reference>
<dbReference type="InterPro" id="IPR036345">
    <property type="entry name" value="ExoRNase_PH_dom2_sf"/>
</dbReference>
<dbReference type="GO" id="GO:0016075">
    <property type="term" value="P:rRNA catabolic process"/>
    <property type="evidence" value="ECO:0007669"/>
    <property type="project" value="TreeGrafter"/>
</dbReference>
<keyword evidence="5" id="KW-0271">Exosome</keyword>
<comment type="similarity">
    <text evidence="3">Belongs to the RNase PH family.</text>
</comment>
<dbReference type="InterPro" id="IPR020568">
    <property type="entry name" value="Ribosomal_Su5_D2-typ_SF"/>
</dbReference>
<feature type="domain" description="Exoribonuclease phosphorolytic" evidence="8">
    <location>
        <begin position="197"/>
        <end position="260"/>
    </location>
</feature>
<dbReference type="GO" id="GO:0034473">
    <property type="term" value="P:U1 snRNA 3'-end processing"/>
    <property type="evidence" value="ECO:0007669"/>
    <property type="project" value="TreeGrafter"/>
</dbReference>
<dbReference type="GO" id="GO:0005730">
    <property type="term" value="C:nucleolus"/>
    <property type="evidence" value="ECO:0007669"/>
    <property type="project" value="UniProtKB-SubCell"/>
</dbReference>
<evidence type="ECO:0000259" key="7">
    <source>
        <dbReference type="Pfam" id="PF01138"/>
    </source>
</evidence>
<dbReference type="InterPro" id="IPR001247">
    <property type="entry name" value="ExoRNase_PH_dom1"/>
</dbReference>
<comment type="caution">
    <text evidence="9">The sequence shown here is derived from an EMBL/GenBank/DDBJ whole genome shotgun (WGS) entry which is preliminary data.</text>
</comment>
<proteinExistence type="inferred from homology"/>
<evidence type="ECO:0000313" key="10">
    <source>
        <dbReference type="Proteomes" id="UP000617340"/>
    </source>
</evidence>
<dbReference type="Gene3D" id="3.30.230.70">
    <property type="entry name" value="GHMP Kinase, N-terminal domain"/>
    <property type="match status" value="1"/>
</dbReference>
<protein>
    <recommendedName>
        <fullName evidence="6">Ribosomal RNA-processing protein 42</fullName>
    </recommendedName>
</protein>
<organism evidence="9 10">
    <name type="scientific">Vespula germanica</name>
    <name type="common">German yellow jacket</name>
    <name type="synonym">Paravespula germanica</name>
    <dbReference type="NCBI Taxonomy" id="30212"/>
    <lineage>
        <taxon>Eukaryota</taxon>
        <taxon>Metazoa</taxon>
        <taxon>Ecdysozoa</taxon>
        <taxon>Arthropoda</taxon>
        <taxon>Hexapoda</taxon>
        <taxon>Insecta</taxon>
        <taxon>Pterygota</taxon>
        <taxon>Neoptera</taxon>
        <taxon>Endopterygota</taxon>
        <taxon>Hymenoptera</taxon>
        <taxon>Apocrita</taxon>
        <taxon>Aculeata</taxon>
        <taxon>Vespoidea</taxon>
        <taxon>Vespidae</taxon>
        <taxon>Vespinae</taxon>
        <taxon>Vespula</taxon>
    </lineage>
</organism>